<keyword evidence="2" id="KW-1185">Reference proteome</keyword>
<evidence type="ECO:0000313" key="2">
    <source>
        <dbReference type="Proteomes" id="UP000002139"/>
    </source>
</evidence>
<reference evidence="1 2" key="1">
    <citation type="journal article" date="2007" name="Nat. Biotechnol.">
        <title>Complete genome sequence of the myxobacterium Sorangium cellulosum.</title>
        <authorList>
            <person name="Schneiker S."/>
            <person name="Perlova O."/>
            <person name="Kaiser O."/>
            <person name="Gerth K."/>
            <person name="Alici A."/>
            <person name="Altmeyer M.O."/>
            <person name="Bartels D."/>
            <person name="Bekel T."/>
            <person name="Beyer S."/>
            <person name="Bode E."/>
            <person name="Bode H.B."/>
            <person name="Bolten C.J."/>
            <person name="Choudhuri J.V."/>
            <person name="Doss S."/>
            <person name="Elnakady Y.A."/>
            <person name="Frank B."/>
            <person name="Gaigalat L."/>
            <person name="Goesmann A."/>
            <person name="Groeger C."/>
            <person name="Gross F."/>
            <person name="Jelsbak L."/>
            <person name="Jelsbak L."/>
            <person name="Kalinowski J."/>
            <person name="Kegler C."/>
            <person name="Knauber T."/>
            <person name="Konietzny S."/>
            <person name="Kopp M."/>
            <person name="Krause L."/>
            <person name="Krug D."/>
            <person name="Linke B."/>
            <person name="Mahmud T."/>
            <person name="Martinez-Arias R."/>
            <person name="McHardy A.C."/>
            <person name="Merai M."/>
            <person name="Meyer F."/>
            <person name="Mormann S."/>
            <person name="Munoz-Dorado J."/>
            <person name="Perez J."/>
            <person name="Pradella S."/>
            <person name="Rachid S."/>
            <person name="Raddatz G."/>
            <person name="Rosenau F."/>
            <person name="Rueckert C."/>
            <person name="Sasse F."/>
            <person name="Scharfe M."/>
            <person name="Schuster S.C."/>
            <person name="Suen G."/>
            <person name="Treuner-Lange A."/>
            <person name="Velicer G.J."/>
            <person name="Vorholter F.-J."/>
            <person name="Weissman K.J."/>
            <person name="Welch R.D."/>
            <person name="Wenzel S.C."/>
            <person name="Whitworth D.E."/>
            <person name="Wilhelm S."/>
            <person name="Wittmann C."/>
            <person name="Bloecker H."/>
            <person name="Puehler A."/>
            <person name="Mueller R."/>
        </authorList>
    </citation>
    <scope>NUCLEOTIDE SEQUENCE [LARGE SCALE GENOMIC DNA]</scope>
    <source>
        <strain evidence="2">So ce56</strain>
    </source>
</reference>
<evidence type="ECO:0008006" key="3">
    <source>
        <dbReference type="Google" id="ProtNLM"/>
    </source>
</evidence>
<protein>
    <recommendedName>
        <fullName evidence="3">AAA+ ATPase domain-containing protein</fullName>
    </recommendedName>
</protein>
<name>A9GPF2_SORC5</name>
<dbReference type="STRING" id="448385.sce6578"/>
<accession>A9GPF2</accession>
<dbReference type="eggNOG" id="COG1672">
    <property type="taxonomic scope" value="Bacteria"/>
</dbReference>
<dbReference type="InterPro" id="IPR027417">
    <property type="entry name" value="P-loop_NTPase"/>
</dbReference>
<dbReference type="KEGG" id="scl:sce6578"/>
<evidence type="ECO:0000313" key="1">
    <source>
        <dbReference type="EMBL" id="CAN96747.1"/>
    </source>
</evidence>
<dbReference type="Proteomes" id="UP000002139">
    <property type="component" value="Chromosome"/>
</dbReference>
<gene>
    <name evidence="1" type="ordered locus">sce6578</name>
</gene>
<dbReference type="SUPFAM" id="SSF52540">
    <property type="entry name" value="P-loop containing nucleoside triphosphate hydrolases"/>
    <property type="match status" value="1"/>
</dbReference>
<dbReference type="AlphaFoldDB" id="A9GPF2"/>
<organism evidence="1 2">
    <name type="scientific">Sorangium cellulosum (strain So ce56)</name>
    <name type="common">Polyangium cellulosum (strain So ce56)</name>
    <dbReference type="NCBI Taxonomy" id="448385"/>
    <lineage>
        <taxon>Bacteria</taxon>
        <taxon>Pseudomonadati</taxon>
        <taxon>Myxococcota</taxon>
        <taxon>Polyangia</taxon>
        <taxon>Polyangiales</taxon>
        <taxon>Polyangiaceae</taxon>
        <taxon>Sorangium</taxon>
    </lineage>
</organism>
<dbReference type="HOGENOM" id="CLU_039401_0_0_7"/>
<sequence length="642" mass="70345">MYRLLLPRGVRSIWNRQRGLGCPPGEVAMYRLPLPRGVRSIWNRQWGLGWPPEEVAMCWLPLPRGVRSIWSRQWGLGCPPEEVAMCRLHLGDASAATPAPAARPLRPPGSGTQAARMARRFNTAGPCRPDLHYMIPAERRLPEAPGLVEQGAYFVVHAPRQTGKTTALRALADQLTASGRWAALHFSCEAGEAAGDDYGAAERILLSSLRARAELTLPPALHPPAFSDAPEGHRVEIALRAWARACPRPLALLFDEIDALRGQSLLSVLRQLRAGFPDRPADFPAAVVLCGLRDVREYKAASGGDPSRLGTASPFNVKLESLKLGDFDPSEVRELYAQHTADTGQVFAEEAVERAIALTAGQPWLVNALAREIVEKLAVPASEPITAAHVETAKERLILARATHLDSLVARLHEPRVRRVLEPILSGTLAIVGDAYQDDLQYARDLGLIAPNNPARIANPIYREVIARVLAGDVEPVILAEPRSFVLPDGQLDVARLLREFAAFWREHGEALSGNLGYHEVAPQLVLMAFLQRVVNGGGLLEREYGLGRGRIDLLIRWPYRAPDGSRAAQRAALELKVWREGEKDPTPKGLAQLDGYLAQLGLDEGVLVLFDRRAAAGDVEARTRIEEAQTPSGRRVTLLRA</sequence>
<dbReference type="EMBL" id="AM746676">
    <property type="protein sequence ID" value="CAN96747.1"/>
    <property type="molecule type" value="Genomic_DNA"/>
</dbReference>
<proteinExistence type="predicted"/>